<dbReference type="PANTHER" id="PTHR28524:SF3">
    <property type="entry name" value="SUCCINATE DEHYDROGENASE ASSEMBLY FACTOR 4, MITOCHONDRIAL"/>
    <property type="match status" value="1"/>
</dbReference>
<dbReference type="AlphaFoldDB" id="A0A8J0VBE6"/>
<accession>A0A8J0VBE6</accession>
<feature type="compositionally biased region" description="Basic and acidic residues" evidence="3">
    <location>
        <begin position="192"/>
        <end position="205"/>
    </location>
</feature>
<organism evidence="4 5">
    <name type="scientific">Xenopus laevis</name>
    <name type="common">African clawed frog</name>
    <dbReference type="NCBI Taxonomy" id="8355"/>
    <lineage>
        <taxon>Eukaryota</taxon>
        <taxon>Metazoa</taxon>
        <taxon>Chordata</taxon>
        <taxon>Craniata</taxon>
        <taxon>Vertebrata</taxon>
        <taxon>Euteleostomi</taxon>
        <taxon>Amphibia</taxon>
        <taxon>Batrachia</taxon>
        <taxon>Anura</taxon>
        <taxon>Pipoidea</taxon>
        <taxon>Pipidae</taxon>
        <taxon>Xenopodinae</taxon>
        <taxon>Xenopus</taxon>
        <taxon>Xenopus</taxon>
    </lineage>
</organism>
<dbReference type="InterPro" id="IPR012875">
    <property type="entry name" value="SDHF4"/>
</dbReference>
<evidence type="ECO:0000313" key="6">
    <source>
        <dbReference type="Xenbase" id="XB-GENE-6487244"/>
    </source>
</evidence>
<dbReference type="CTD" id="108716931"/>
<reference evidence="5" key="1">
    <citation type="submission" date="2025-08" db="UniProtKB">
        <authorList>
            <consortium name="RefSeq"/>
        </authorList>
    </citation>
    <scope>IDENTIFICATION</scope>
    <source>
        <strain evidence="5">J_2021</strain>
        <tissue evidence="5">Erythrocytes</tissue>
    </source>
</reference>
<dbReference type="GeneID" id="108716931"/>
<sequence>MVTVHQLLAFSQSHREDPSYTHEYVPVKKRYRVTAMLRRACTYIRHRHKPASAIRHTATLSHLTQYVQRRGKRDDVIKKGRTDGQRCATHRHKMSVLIVAYREGRRAAARLLCGQTVACNINMWPGLWNSSRALSQNFESTQKPLKKPKTPQGKFDESEKTTAEKDPLGKFPDDINPLTKEKGGPRGPEPTRYGDWERKGRCIDF</sequence>
<protein>
    <recommendedName>
        <fullName evidence="2">Succinate dehydrogenase assembly factor 4, mitochondrial</fullName>
    </recommendedName>
</protein>
<evidence type="ECO:0000256" key="3">
    <source>
        <dbReference type="SAM" id="MobiDB-lite"/>
    </source>
</evidence>
<dbReference type="PANTHER" id="PTHR28524">
    <property type="entry name" value="SUCCINATE DEHYDROGENASE ASSEMBLY FACTOR 4, MITOCHONDRIAL"/>
    <property type="match status" value="1"/>
</dbReference>
<dbReference type="Xenbase" id="XB-GENE-6487244">
    <property type="gene designation" value="sdhaf4.L"/>
</dbReference>
<evidence type="ECO:0000256" key="2">
    <source>
        <dbReference type="ARBA" id="ARBA00022170"/>
    </source>
</evidence>
<gene>
    <name evidence="5 6" type="primary">sdhaf4.L</name>
</gene>
<dbReference type="OrthoDB" id="201362at2759"/>
<name>A0A8J0VBE6_XENLA</name>
<evidence type="ECO:0000256" key="1">
    <source>
        <dbReference type="ARBA" id="ARBA00005701"/>
    </source>
</evidence>
<proteinExistence type="inferred from homology"/>
<keyword evidence="4" id="KW-1185">Reference proteome</keyword>
<dbReference type="GO" id="GO:0034553">
    <property type="term" value="P:mitochondrial respiratory chain complex II assembly"/>
    <property type="evidence" value="ECO:0000318"/>
    <property type="project" value="GO_Central"/>
</dbReference>
<evidence type="ECO:0000313" key="4">
    <source>
        <dbReference type="Proteomes" id="UP000186698"/>
    </source>
</evidence>
<dbReference type="KEGG" id="xla:108716931"/>
<dbReference type="Proteomes" id="UP000186698">
    <property type="component" value="Chromosome 5L"/>
</dbReference>
<dbReference type="AGR" id="Xenbase:XB-GENE-6487244"/>
<dbReference type="RefSeq" id="XP_018119013.1">
    <property type="nucleotide sequence ID" value="XM_018263524.2"/>
</dbReference>
<dbReference type="GO" id="GO:0005739">
    <property type="term" value="C:mitochondrion"/>
    <property type="evidence" value="ECO:0000318"/>
    <property type="project" value="GO_Central"/>
</dbReference>
<feature type="compositionally biased region" description="Basic and acidic residues" evidence="3">
    <location>
        <begin position="154"/>
        <end position="184"/>
    </location>
</feature>
<comment type="similarity">
    <text evidence="1">Belongs to the SDHAF4 family.</text>
</comment>
<dbReference type="Pfam" id="PF07896">
    <property type="entry name" value="DUF1674"/>
    <property type="match status" value="1"/>
</dbReference>
<evidence type="ECO:0000313" key="5">
    <source>
        <dbReference type="RefSeq" id="XP_018119013.1"/>
    </source>
</evidence>
<feature type="region of interest" description="Disordered" evidence="3">
    <location>
        <begin position="138"/>
        <end position="205"/>
    </location>
</feature>